<evidence type="ECO:0000256" key="1">
    <source>
        <dbReference type="SAM" id="Phobius"/>
    </source>
</evidence>
<name>A0A814ZVD6_9BILA</name>
<dbReference type="Proteomes" id="UP000663845">
    <property type="component" value="Unassembled WGS sequence"/>
</dbReference>
<feature type="transmembrane region" description="Helical" evidence="1">
    <location>
        <begin position="78"/>
        <end position="97"/>
    </location>
</feature>
<organism evidence="2 3">
    <name type="scientific">Adineta steineri</name>
    <dbReference type="NCBI Taxonomy" id="433720"/>
    <lineage>
        <taxon>Eukaryota</taxon>
        <taxon>Metazoa</taxon>
        <taxon>Spiralia</taxon>
        <taxon>Gnathifera</taxon>
        <taxon>Rotifera</taxon>
        <taxon>Eurotatoria</taxon>
        <taxon>Bdelloidea</taxon>
        <taxon>Adinetida</taxon>
        <taxon>Adinetidae</taxon>
        <taxon>Adineta</taxon>
    </lineage>
</organism>
<accession>A0A814ZVD6</accession>
<protein>
    <submittedName>
        <fullName evidence="2">Uncharacterized protein</fullName>
    </submittedName>
</protein>
<dbReference type="AlphaFoldDB" id="A0A814ZVD6"/>
<keyword evidence="1" id="KW-1133">Transmembrane helix</keyword>
<evidence type="ECO:0000313" key="3">
    <source>
        <dbReference type="Proteomes" id="UP000663845"/>
    </source>
</evidence>
<reference evidence="2" key="1">
    <citation type="submission" date="2021-02" db="EMBL/GenBank/DDBJ databases">
        <authorList>
            <person name="Nowell W R."/>
        </authorList>
    </citation>
    <scope>NUCLEOTIDE SEQUENCE</scope>
</reference>
<keyword evidence="1" id="KW-0472">Membrane</keyword>
<dbReference type="EMBL" id="CAJNOG010000455">
    <property type="protein sequence ID" value="CAF1250516.1"/>
    <property type="molecule type" value="Genomic_DNA"/>
</dbReference>
<evidence type="ECO:0000313" key="2">
    <source>
        <dbReference type="EMBL" id="CAF1250516.1"/>
    </source>
</evidence>
<gene>
    <name evidence="2" type="ORF">JYZ213_LOCUS29590</name>
</gene>
<keyword evidence="1" id="KW-0812">Transmembrane</keyword>
<comment type="caution">
    <text evidence="2">The sequence shown here is derived from an EMBL/GenBank/DDBJ whole genome shotgun (WGS) entry which is preliminary data.</text>
</comment>
<sequence>MKYLRLGRLANFFFHNGQFISLLSLFPNLLQFHLIVDQCAYDVETIKIQEIANYLHRQCPLLKILVLCIHMEEHLRRAFYIVLIVSILVILEVYYQYGQCAVTAKYSMKNMKLTHRIMDMLDGLSIVYWPDCQSLLNVLRNETYNIWDQDVDLSIEWPFKSNHIHSKLNNLQLFIETFQNNDFNVEYYPDRKLFSLSSVNEKSARQPHVDIWLWKRYDEHEIKPVLQLFDSSLKYQSRLISDIYPLKSVTWLGRNVKIPRQSHKIAYKEYGISYMKPIFIRNNCLHNLIDGRWFYNTL</sequence>
<proteinExistence type="predicted"/>